<comment type="caution">
    <text evidence="1">The sequence shown here is derived from an EMBL/GenBank/DDBJ whole genome shotgun (WGS) entry which is preliminary data.</text>
</comment>
<keyword evidence="2" id="KW-1185">Reference proteome</keyword>
<reference evidence="1 2" key="1">
    <citation type="submission" date="2024-01" db="EMBL/GenBank/DDBJ databases">
        <title>Complete genome of Cladobotryum mycophilum ATHUM6906.</title>
        <authorList>
            <person name="Christinaki A.C."/>
            <person name="Myridakis A.I."/>
            <person name="Kouvelis V.N."/>
        </authorList>
    </citation>
    <scope>NUCLEOTIDE SEQUENCE [LARGE SCALE GENOMIC DNA]</scope>
    <source>
        <strain evidence="1 2">ATHUM6906</strain>
    </source>
</reference>
<gene>
    <name evidence="1" type="ORF">PT974_07635</name>
</gene>
<sequence>MSGMEAMTLMPVKDLSRIPGAYINLHPYADLQSTWSKGRKGWRTK</sequence>
<organism evidence="1 2">
    <name type="scientific">Cladobotryum mycophilum</name>
    <dbReference type="NCBI Taxonomy" id="491253"/>
    <lineage>
        <taxon>Eukaryota</taxon>
        <taxon>Fungi</taxon>
        <taxon>Dikarya</taxon>
        <taxon>Ascomycota</taxon>
        <taxon>Pezizomycotina</taxon>
        <taxon>Sordariomycetes</taxon>
        <taxon>Hypocreomycetidae</taxon>
        <taxon>Hypocreales</taxon>
        <taxon>Hypocreaceae</taxon>
        <taxon>Cladobotryum</taxon>
    </lineage>
</organism>
<evidence type="ECO:0000313" key="2">
    <source>
        <dbReference type="Proteomes" id="UP001338125"/>
    </source>
</evidence>
<accession>A0ABR0SPU8</accession>
<evidence type="ECO:0000313" key="1">
    <source>
        <dbReference type="EMBL" id="KAK5994192.1"/>
    </source>
</evidence>
<protein>
    <submittedName>
        <fullName evidence="1">Uncharacterized protein</fullName>
    </submittedName>
</protein>
<dbReference type="EMBL" id="JAVFKD010000012">
    <property type="protein sequence ID" value="KAK5994192.1"/>
    <property type="molecule type" value="Genomic_DNA"/>
</dbReference>
<dbReference type="Proteomes" id="UP001338125">
    <property type="component" value="Unassembled WGS sequence"/>
</dbReference>
<proteinExistence type="predicted"/>
<name>A0ABR0SPU8_9HYPO</name>